<proteinExistence type="predicted"/>
<sequence>MCGDLGSHRQAVGARQCGQRAVGFVEHADQADVGVGKLELLHRLVEAATGEHAITKANAADSVGMQLFAIKESAFVSVSKLDHVTVNKRVAEWEPAIHR</sequence>
<organism evidence="1 2">
    <name type="scientific">Babesia ovata</name>
    <dbReference type="NCBI Taxonomy" id="189622"/>
    <lineage>
        <taxon>Eukaryota</taxon>
        <taxon>Sar</taxon>
        <taxon>Alveolata</taxon>
        <taxon>Apicomplexa</taxon>
        <taxon>Aconoidasida</taxon>
        <taxon>Piroplasmida</taxon>
        <taxon>Babesiidae</taxon>
        <taxon>Babesia</taxon>
    </lineage>
</organism>
<accession>A0A2H6KA80</accession>
<protein>
    <submittedName>
        <fullName evidence="1">Protein, putative</fullName>
    </submittedName>
</protein>
<dbReference type="GeneID" id="39873629"/>
<evidence type="ECO:0000313" key="1">
    <source>
        <dbReference type="EMBL" id="GBE59859.1"/>
    </source>
</evidence>
<evidence type="ECO:0000313" key="2">
    <source>
        <dbReference type="Proteomes" id="UP000236319"/>
    </source>
</evidence>
<gene>
    <name evidence="1" type="ORF">BOVATA_013520</name>
</gene>
<reference evidence="1 2" key="1">
    <citation type="journal article" date="2017" name="BMC Genomics">
        <title>Whole-genome assembly of Babesia ovata and comparative genomics between closely related pathogens.</title>
        <authorList>
            <person name="Yamagishi J."/>
            <person name="Asada M."/>
            <person name="Hakimi H."/>
            <person name="Tanaka T.Q."/>
            <person name="Sugimoto C."/>
            <person name="Kawazu S."/>
        </authorList>
    </citation>
    <scope>NUCLEOTIDE SEQUENCE [LARGE SCALE GENOMIC DNA]</scope>
    <source>
        <strain evidence="1 2">Miyake</strain>
    </source>
</reference>
<dbReference type="RefSeq" id="XP_028866102.1">
    <property type="nucleotide sequence ID" value="XM_029010269.1"/>
</dbReference>
<dbReference type="Proteomes" id="UP000236319">
    <property type="component" value="Unassembled WGS sequence"/>
</dbReference>
<dbReference type="VEuPathDB" id="PiroplasmaDB:BOVATA_013520"/>
<keyword evidence="2" id="KW-1185">Reference proteome</keyword>
<comment type="caution">
    <text evidence="1">The sequence shown here is derived from an EMBL/GenBank/DDBJ whole genome shotgun (WGS) entry which is preliminary data.</text>
</comment>
<dbReference type="EMBL" id="BDSA01000001">
    <property type="protein sequence ID" value="GBE59859.1"/>
    <property type="molecule type" value="Genomic_DNA"/>
</dbReference>
<dbReference type="AlphaFoldDB" id="A0A2H6KA80"/>
<name>A0A2H6KA80_9APIC</name>